<evidence type="ECO:0000313" key="1">
    <source>
        <dbReference type="EMBL" id="GAC95238.1"/>
    </source>
</evidence>
<dbReference type="AlphaFoldDB" id="R9P1Q7"/>
<proteinExistence type="predicted"/>
<keyword evidence="2" id="KW-1185">Reference proteome</keyword>
<dbReference type="GeneID" id="24108104"/>
<evidence type="ECO:0000313" key="2">
    <source>
        <dbReference type="Proteomes" id="UP000014071"/>
    </source>
</evidence>
<accession>R9P1Q7</accession>
<dbReference type="HOGENOM" id="CLU_1230382_0_0_1"/>
<dbReference type="eggNOG" id="ENOG502TM20">
    <property type="taxonomic scope" value="Eukaryota"/>
</dbReference>
<dbReference type="RefSeq" id="XP_012188825.1">
    <property type="nucleotide sequence ID" value="XM_012333435.1"/>
</dbReference>
<protein>
    <submittedName>
        <fullName evidence="1">Uncharacterized protein</fullName>
    </submittedName>
</protein>
<dbReference type="EMBL" id="DF238791">
    <property type="protein sequence ID" value="GAC95238.1"/>
    <property type="molecule type" value="Genomic_DNA"/>
</dbReference>
<dbReference type="OrthoDB" id="2556565at2759"/>
<sequence>MTNFVFQRVHKLHISHITFTSSNTFDRRLYPQSTTMHLLFFILTVLAALISPSSSAPVDVPSLFTTLRHSTSSDLPSLLTAHPSSPSTTLLNMGFPSSTTLTTSSSRVILPAPRFHHLTYIIPHPSAPYSELLVANSATGKLENYGWISGHRWDASAPRRDLAIKLGEGRYLLADNVPVGGFGVTKAPWSEEIGGTKDGYRWLGRRWDADVVEKYHGVATSPHHA</sequence>
<gene>
    <name evidence="1" type="ORF">PHSY_002813</name>
</gene>
<organism evidence="1 2">
    <name type="scientific">Pseudozyma hubeiensis (strain SY62)</name>
    <name type="common">Yeast</name>
    <dbReference type="NCBI Taxonomy" id="1305764"/>
    <lineage>
        <taxon>Eukaryota</taxon>
        <taxon>Fungi</taxon>
        <taxon>Dikarya</taxon>
        <taxon>Basidiomycota</taxon>
        <taxon>Ustilaginomycotina</taxon>
        <taxon>Ustilaginomycetes</taxon>
        <taxon>Ustilaginales</taxon>
        <taxon>Ustilaginaceae</taxon>
        <taxon>Pseudozyma</taxon>
    </lineage>
</organism>
<dbReference type="Proteomes" id="UP000014071">
    <property type="component" value="Unassembled WGS sequence"/>
</dbReference>
<reference evidence="2" key="1">
    <citation type="journal article" date="2013" name="Genome Announc.">
        <title>Draft genome sequence of the basidiomycetous yeast-like fungus Pseudozyma hubeiensis SY62, which produces an abundant amount of the biosurfactant mannosylerythritol lipids.</title>
        <authorList>
            <person name="Konishi M."/>
            <person name="Hatada Y."/>
            <person name="Horiuchi J."/>
        </authorList>
    </citation>
    <scope>NUCLEOTIDE SEQUENCE [LARGE SCALE GENOMIC DNA]</scope>
    <source>
        <strain evidence="2">SY62</strain>
    </source>
</reference>
<name>R9P1Q7_PSEHS</name>